<accession>A0A251Q4M7</accession>
<dbReference type="STRING" id="3760.A0A251Q4M7"/>
<dbReference type="Proteomes" id="UP000006882">
    <property type="component" value="Chromosome G3"/>
</dbReference>
<feature type="transmembrane region" description="Helical" evidence="1">
    <location>
        <begin position="271"/>
        <end position="295"/>
    </location>
</feature>
<keyword evidence="1" id="KW-0472">Membrane</keyword>
<evidence type="ECO:0000259" key="2">
    <source>
        <dbReference type="Pfam" id="PF13962"/>
    </source>
</evidence>
<dbReference type="AlphaFoldDB" id="A0A251Q4M7"/>
<dbReference type="SUPFAM" id="SSF48403">
    <property type="entry name" value="Ankyrin repeat"/>
    <property type="match status" value="1"/>
</dbReference>
<keyword evidence="1" id="KW-1133">Transmembrane helix</keyword>
<dbReference type="Gene3D" id="1.25.40.20">
    <property type="entry name" value="Ankyrin repeat-containing domain"/>
    <property type="match status" value="1"/>
</dbReference>
<dbReference type="PANTHER" id="PTHR24177:SF329">
    <property type="entry name" value="ANKYRIN REPEAT PROTEIN"/>
    <property type="match status" value="1"/>
</dbReference>
<keyword evidence="1" id="KW-0812">Transmembrane</keyword>
<evidence type="ECO:0000313" key="3">
    <source>
        <dbReference type="EMBL" id="ONI18754.1"/>
    </source>
</evidence>
<evidence type="ECO:0000313" key="4">
    <source>
        <dbReference type="Proteomes" id="UP000006882"/>
    </source>
</evidence>
<dbReference type="Gramene" id="ONI18754">
    <property type="protein sequence ID" value="ONI18754"/>
    <property type="gene ID" value="PRUPE_3G236700"/>
</dbReference>
<organism evidence="3 4">
    <name type="scientific">Prunus persica</name>
    <name type="common">Peach</name>
    <name type="synonym">Amygdalus persica</name>
    <dbReference type="NCBI Taxonomy" id="3760"/>
    <lineage>
        <taxon>Eukaryota</taxon>
        <taxon>Viridiplantae</taxon>
        <taxon>Streptophyta</taxon>
        <taxon>Embryophyta</taxon>
        <taxon>Tracheophyta</taxon>
        <taxon>Spermatophyta</taxon>
        <taxon>Magnoliopsida</taxon>
        <taxon>eudicotyledons</taxon>
        <taxon>Gunneridae</taxon>
        <taxon>Pentapetalae</taxon>
        <taxon>rosids</taxon>
        <taxon>fabids</taxon>
        <taxon>Rosales</taxon>
        <taxon>Rosaceae</taxon>
        <taxon>Amygdaloideae</taxon>
        <taxon>Amygdaleae</taxon>
        <taxon>Prunus</taxon>
    </lineage>
</organism>
<dbReference type="Pfam" id="PF13962">
    <property type="entry name" value="PGG"/>
    <property type="match status" value="1"/>
</dbReference>
<evidence type="ECO:0000256" key="1">
    <source>
        <dbReference type="SAM" id="Phobius"/>
    </source>
</evidence>
<dbReference type="eggNOG" id="KOG0504">
    <property type="taxonomic scope" value="Eukaryota"/>
</dbReference>
<feature type="domain" description="PGG" evidence="2">
    <location>
        <begin position="164"/>
        <end position="262"/>
    </location>
</feature>
<protein>
    <recommendedName>
        <fullName evidence="2">PGG domain-containing protein</fullName>
    </recommendedName>
</protein>
<keyword evidence="4" id="KW-1185">Reference proteome</keyword>
<dbReference type="InterPro" id="IPR026961">
    <property type="entry name" value="PGG_dom"/>
</dbReference>
<proteinExistence type="predicted"/>
<gene>
    <name evidence="3" type="ORF">PRUPE_3G236700</name>
</gene>
<feature type="transmembrane region" description="Helical" evidence="1">
    <location>
        <begin position="243"/>
        <end position="265"/>
    </location>
</feature>
<dbReference type="InterPro" id="IPR036770">
    <property type="entry name" value="Ankyrin_rpt-contain_sf"/>
</dbReference>
<name>A0A251Q4M7_PRUPE</name>
<sequence>MIKIIKGVRSAQLLDVDEGIKRTYDMKVTSHRIYEFLRYMSKTTRFFTDVKEIKSWVRTAIFQAVERGHVAFISHICADNSNLWRITDSKGRTIFHFAIERRQARVYSLIYLLHENKRELIAGAVDKLGNTLLDLAVSFSPSTLKVQGAAVQMKSEIEWFKLTTESHCQVVGALIVTIMFAAAFTVPGGNNQNSGFPIIFIVSDAISLFSSTTSVMIFLGILTSRYAQDDFLKSLRTKMLLGLLTLFLSIVTMMIAFYCSLIILLHGKFRIILPLILLSSFPITTFLWMQFPFLVKSFNSTYRGELFSRQIWLGQLKFLS</sequence>
<dbReference type="PANTHER" id="PTHR24177">
    <property type="entry name" value="CASKIN"/>
    <property type="match status" value="1"/>
</dbReference>
<feature type="transmembrane region" description="Helical" evidence="1">
    <location>
        <begin position="168"/>
        <end position="186"/>
    </location>
</feature>
<dbReference type="EMBL" id="CM007653">
    <property type="protein sequence ID" value="ONI18754.1"/>
    <property type="molecule type" value="Genomic_DNA"/>
</dbReference>
<dbReference type="GO" id="GO:0016020">
    <property type="term" value="C:membrane"/>
    <property type="evidence" value="ECO:0000318"/>
    <property type="project" value="GO_Central"/>
</dbReference>
<reference evidence="3 4" key="1">
    <citation type="journal article" date="2013" name="Nat. Genet.">
        <title>The high-quality draft genome of peach (Prunus persica) identifies unique patterns of genetic diversity, domestication and genome evolution.</title>
        <authorList>
            <consortium name="International Peach Genome Initiative"/>
            <person name="Verde I."/>
            <person name="Abbott A.G."/>
            <person name="Scalabrin S."/>
            <person name="Jung S."/>
            <person name="Shu S."/>
            <person name="Marroni F."/>
            <person name="Zhebentyayeva T."/>
            <person name="Dettori M.T."/>
            <person name="Grimwood J."/>
            <person name="Cattonaro F."/>
            <person name="Zuccolo A."/>
            <person name="Rossini L."/>
            <person name="Jenkins J."/>
            <person name="Vendramin E."/>
            <person name="Meisel L.A."/>
            <person name="Decroocq V."/>
            <person name="Sosinski B."/>
            <person name="Prochnik S."/>
            <person name="Mitros T."/>
            <person name="Policriti A."/>
            <person name="Cipriani G."/>
            <person name="Dondini L."/>
            <person name="Ficklin S."/>
            <person name="Goodstein D.M."/>
            <person name="Xuan P."/>
            <person name="Del Fabbro C."/>
            <person name="Aramini V."/>
            <person name="Copetti D."/>
            <person name="Gonzalez S."/>
            <person name="Horner D.S."/>
            <person name="Falchi R."/>
            <person name="Lucas S."/>
            <person name="Mica E."/>
            <person name="Maldonado J."/>
            <person name="Lazzari B."/>
            <person name="Bielenberg D."/>
            <person name="Pirona R."/>
            <person name="Miculan M."/>
            <person name="Barakat A."/>
            <person name="Testolin R."/>
            <person name="Stella A."/>
            <person name="Tartarini S."/>
            <person name="Tonutti P."/>
            <person name="Arus P."/>
            <person name="Orellana A."/>
            <person name="Wells C."/>
            <person name="Main D."/>
            <person name="Vizzotto G."/>
            <person name="Silva H."/>
            <person name="Salamini F."/>
            <person name="Schmutz J."/>
            <person name="Morgante M."/>
            <person name="Rokhsar D.S."/>
        </authorList>
    </citation>
    <scope>NUCLEOTIDE SEQUENCE [LARGE SCALE GENOMIC DNA]</scope>
    <source>
        <strain evidence="4">cv. Nemared</strain>
    </source>
</reference>
<feature type="transmembrane region" description="Helical" evidence="1">
    <location>
        <begin position="198"/>
        <end position="222"/>
    </location>
</feature>